<dbReference type="InterPro" id="IPR035906">
    <property type="entry name" value="MetI-like_sf"/>
</dbReference>
<keyword evidence="5 7" id="KW-1133">Transmembrane helix</keyword>
<evidence type="ECO:0000256" key="6">
    <source>
        <dbReference type="ARBA" id="ARBA00023136"/>
    </source>
</evidence>
<evidence type="ECO:0000256" key="5">
    <source>
        <dbReference type="ARBA" id="ARBA00022989"/>
    </source>
</evidence>
<evidence type="ECO:0000313" key="10">
    <source>
        <dbReference type="Proteomes" id="UP000585272"/>
    </source>
</evidence>
<proteinExistence type="inferred from homology"/>
<keyword evidence="2 7" id="KW-0813">Transport</keyword>
<dbReference type="PROSITE" id="PS50928">
    <property type="entry name" value="ABC_TM1"/>
    <property type="match status" value="1"/>
</dbReference>
<dbReference type="GO" id="GO:0055085">
    <property type="term" value="P:transmembrane transport"/>
    <property type="evidence" value="ECO:0007669"/>
    <property type="project" value="InterPro"/>
</dbReference>
<feature type="transmembrane region" description="Helical" evidence="7">
    <location>
        <begin position="237"/>
        <end position="263"/>
    </location>
</feature>
<evidence type="ECO:0000256" key="7">
    <source>
        <dbReference type="RuleBase" id="RU363032"/>
    </source>
</evidence>
<dbReference type="Proteomes" id="UP000585272">
    <property type="component" value="Unassembled WGS sequence"/>
</dbReference>
<keyword evidence="4 7" id="KW-0812">Transmembrane</keyword>
<dbReference type="CDD" id="cd06261">
    <property type="entry name" value="TM_PBP2"/>
    <property type="match status" value="1"/>
</dbReference>
<evidence type="ECO:0000256" key="1">
    <source>
        <dbReference type="ARBA" id="ARBA00004651"/>
    </source>
</evidence>
<evidence type="ECO:0000259" key="8">
    <source>
        <dbReference type="PROSITE" id="PS50928"/>
    </source>
</evidence>
<dbReference type="AlphaFoldDB" id="A0A840IJ60"/>
<keyword evidence="10" id="KW-1185">Reference proteome</keyword>
<feature type="transmembrane region" description="Helical" evidence="7">
    <location>
        <begin position="141"/>
        <end position="174"/>
    </location>
</feature>
<accession>A0A840IJ60</accession>
<comment type="subcellular location">
    <subcellularLocation>
        <location evidence="1 7">Cell membrane</location>
        <topology evidence="1 7">Multi-pass membrane protein</topology>
    </subcellularLocation>
</comment>
<reference evidence="9 10" key="1">
    <citation type="submission" date="2020-08" db="EMBL/GenBank/DDBJ databases">
        <title>Genomic Encyclopedia of Archaeal and Bacterial Type Strains, Phase II (KMG-II): from individual species to whole genera.</title>
        <authorList>
            <person name="Goeker M."/>
        </authorList>
    </citation>
    <scope>NUCLEOTIDE SEQUENCE [LARGE SCALE GENOMIC DNA]</scope>
    <source>
        <strain evidence="9 10">DSM 23288</strain>
    </source>
</reference>
<evidence type="ECO:0000313" key="9">
    <source>
        <dbReference type="EMBL" id="MBB4665127.1"/>
    </source>
</evidence>
<dbReference type="InterPro" id="IPR000515">
    <property type="entry name" value="MetI-like"/>
</dbReference>
<dbReference type="SUPFAM" id="SSF161098">
    <property type="entry name" value="MetI-like"/>
    <property type="match status" value="1"/>
</dbReference>
<organism evidence="9 10">
    <name type="scientific">Conexibacter arvalis</name>
    <dbReference type="NCBI Taxonomy" id="912552"/>
    <lineage>
        <taxon>Bacteria</taxon>
        <taxon>Bacillati</taxon>
        <taxon>Actinomycetota</taxon>
        <taxon>Thermoleophilia</taxon>
        <taxon>Solirubrobacterales</taxon>
        <taxon>Conexibacteraceae</taxon>
        <taxon>Conexibacter</taxon>
    </lineage>
</organism>
<keyword evidence="6 7" id="KW-0472">Membrane</keyword>
<evidence type="ECO:0000256" key="2">
    <source>
        <dbReference type="ARBA" id="ARBA00022448"/>
    </source>
</evidence>
<feature type="domain" description="ABC transmembrane type-1" evidence="8">
    <location>
        <begin position="101"/>
        <end position="302"/>
    </location>
</feature>
<dbReference type="Pfam" id="PF19300">
    <property type="entry name" value="BPD_transp_1_N"/>
    <property type="match status" value="1"/>
</dbReference>
<dbReference type="EMBL" id="JACHNU010000011">
    <property type="protein sequence ID" value="MBB4665127.1"/>
    <property type="molecule type" value="Genomic_DNA"/>
</dbReference>
<feature type="transmembrane region" description="Helical" evidence="7">
    <location>
        <begin position="109"/>
        <end position="129"/>
    </location>
</feature>
<gene>
    <name evidence="9" type="ORF">BDZ31_004748</name>
</gene>
<evidence type="ECO:0000256" key="3">
    <source>
        <dbReference type="ARBA" id="ARBA00022475"/>
    </source>
</evidence>
<protein>
    <submittedName>
        <fullName evidence="9">Peptide/nickel transport system permease protein</fullName>
    </submittedName>
</protein>
<dbReference type="InterPro" id="IPR045621">
    <property type="entry name" value="BPD_transp_1_N"/>
</dbReference>
<keyword evidence="3" id="KW-1003">Cell membrane</keyword>
<comment type="caution">
    <text evidence="9">The sequence shown here is derived from an EMBL/GenBank/DDBJ whole genome shotgun (WGS) entry which is preliminary data.</text>
</comment>
<dbReference type="Pfam" id="PF00528">
    <property type="entry name" value="BPD_transp_1"/>
    <property type="match status" value="1"/>
</dbReference>
<dbReference type="GO" id="GO:0005886">
    <property type="term" value="C:plasma membrane"/>
    <property type="evidence" value="ECO:0007669"/>
    <property type="project" value="UniProtKB-SubCell"/>
</dbReference>
<name>A0A840IJ60_9ACTN</name>
<comment type="similarity">
    <text evidence="7">Belongs to the binding-protein-dependent transport system permease family.</text>
</comment>
<dbReference type="RefSeq" id="WP_221243296.1">
    <property type="nucleotide sequence ID" value="NZ_JACHNU010000011.1"/>
</dbReference>
<dbReference type="Gene3D" id="1.10.3720.10">
    <property type="entry name" value="MetI-like"/>
    <property type="match status" value="1"/>
</dbReference>
<sequence>MSGGHPWLRFAARRLLLLAASLALLIVLTFLAMRLVPGDPVRAALGPSASAEVVEARRAALGLDDPALVQLRDYAGRVVRGDFGESLTQRRAVGDILGERLPATARLCLLAFLVVALVALPLGVAIAVFTRGGTRPPLAGAFTLGTGVVMSIPEYLCAAGLVALFGVTLGWLPIAGAEQASSYVLPVLALAAVPTAILARLTRVETLRVLDQEYIRVARSKRLPARALYLRHLLPNALTATLTVGGLLFGAMIASTVIVENVFAWPGIGTTVVEAIIAKDYPLVQAVVLVLGAIVLVVNLLIDVVLGLLDPRSLIRES</sequence>
<feature type="transmembrane region" description="Helical" evidence="7">
    <location>
        <begin position="283"/>
        <end position="309"/>
    </location>
</feature>
<feature type="transmembrane region" description="Helical" evidence="7">
    <location>
        <begin position="180"/>
        <end position="199"/>
    </location>
</feature>
<dbReference type="PANTHER" id="PTHR43163">
    <property type="entry name" value="DIPEPTIDE TRANSPORT SYSTEM PERMEASE PROTEIN DPPB-RELATED"/>
    <property type="match status" value="1"/>
</dbReference>
<evidence type="ECO:0000256" key="4">
    <source>
        <dbReference type="ARBA" id="ARBA00022692"/>
    </source>
</evidence>
<dbReference type="PANTHER" id="PTHR43163:SF3">
    <property type="entry name" value="PEPTIDE ABC TRANSPORTER PERMEASE PROTEIN"/>
    <property type="match status" value="1"/>
</dbReference>